<dbReference type="EMBL" id="CP024724">
    <property type="protein sequence ID" value="ATV26994.1"/>
    <property type="molecule type" value="Genomic_DNA"/>
</dbReference>
<evidence type="ECO:0000313" key="2">
    <source>
        <dbReference type="Proteomes" id="UP000229630"/>
    </source>
</evidence>
<sequence length="86" mass="9769">MILRKLPVGERPPEPWMEALPFICIFGFIIGFFSSILSLSYFVLELAKHYVWAKAIVVVCKVILFLILVYSVYFVLMVGIPSLKSG</sequence>
<name>A0A1P8JP04_PREIN</name>
<organism evidence="1 2">
    <name type="scientific">Prevotella intermedia</name>
    <dbReference type="NCBI Taxonomy" id="28131"/>
    <lineage>
        <taxon>Bacteria</taxon>
        <taxon>Pseudomonadati</taxon>
        <taxon>Bacteroidota</taxon>
        <taxon>Bacteroidia</taxon>
        <taxon>Bacteroidales</taxon>
        <taxon>Prevotellaceae</taxon>
        <taxon>Prevotella</taxon>
    </lineage>
</organism>
<reference evidence="1 2" key="1">
    <citation type="submission" date="2017-11" db="EMBL/GenBank/DDBJ databases">
        <title>Genome sequencing of Prevotella intermedia KCOM 2837.</title>
        <authorList>
            <person name="Kook J.-K."/>
            <person name="Park S.-N."/>
            <person name="Lim Y.K."/>
        </authorList>
    </citation>
    <scope>NUCLEOTIDE SEQUENCE [LARGE SCALE GENOMIC DNA]</scope>
    <source>
        <strain evidence="1 2">KCOM 2837</strain>
    </source>
</reference>
<dbReference type="AlphaFoldDB" id="A0A1P8JP04"/>
<evidence type="ECO:0000313" key="1">
    <source>
        <dbReference type="EMBL" id="ATV26994.1"/>
    </source>
</evidence>
<protein>
    <submittedName>
        <fullName evidence="1">Uncharacterized protein</fullName>
    </submittedName>
</protein>
<gene>
    <name evidence="1" type="ORF">CTM62_09180</name>
</gene>
<dbReference type="Proteomes" id="UP000229630">
    <property type="component" value="Chromosome 2"/>
</dbReference>
<proteinExistence type="predicted"/>
<accession>A0A1P8JP04</accession>